<feature type="domain" description="Helix-turn-helix" evidence="1">
    <location>
        <begin position="37"/>
        <end position="84"/>
    </location>
</feature>
<name>A0A202BDG9_CHRVL</name>
<keyword evidence="3" id="KW-1185">Reference proteome</keyword>
<dbReference type="AlphaFoldDB" id="A0A202BDG9"/>
<dbReference type="InterPro" id="IPR041657">
    <property type="entry name" value="HTH_17"/>
</dbReference>
<evidence type="ECO:0000313" key="2">
    <source>
        <dbReference type="EMBL" id="OVE49405.1"/>
    </source>
</evidence>
<proteinExistence type="predicted"/>
<dbReference type="EMBL" id="NHOO01000004">
    <property type="protein sequence ID" value="OVE49405.1"/>
    <property type="molecule type" value="Genomic_DNA"/>
</dbReference>
<evidence type="ECO:0000259" key="1">
    <source>
        <dbReference type="Pfam" id="PF12728"/>
    </source>
</evidence>
<dbReference type="Proteomes" id="UP000196342">
    <property type="component" value="Unassembled WGS sequence"/>
</dbReference>
<dbReference type="Pfam" id="PF12728">
    <property type="entry name" value="HTH_17"/>
    <property type="match status" value="1"/>
</dbReference>
<accession>A0A202BDG9</accession>
<evidence type="ECO:0000313" key="3">
    <source>
        <dbReference type="Proteomes" id="UP000196342"/>
    </source>
</evidence>
<protein>
    <recommendedName>
        <fullName evidence="1">Helix-turn-helix domain-containing protein</fullName>
    </recommendedName>
</protein>
<sequence length="144" mass="15479">MGQESGAAGGPNRKSCFEGCPRAALHHIGDRMDESTMDIGQAAMFLHCCEDTVYQLARKKKLPGRKVGRGWVFLKSDLVAHIRGGQNGSRQEAQVGVEEKGVEACRSISAEGLGGAISQRQAVIELDNLLGRVSGKKRRNSTIS</sequence>
<reference evidence="2 3" key="1">
    <citation type="submission" date="2017-05" db="EMBL/GenBank/DDBJ databases">
        <title>Chromobacterium violaceum GHPS1 isolated from Hydrocarbon polluted soil in French Guiana display an awesome secondary metabolite arsenal and a battery of drug and heavy-metal-resistance and detoxification of xenobiotics proteins.</title>
        <authorList>
            <person name="Belbahri L."/>
        </authorList>
    </citation>
    <scope>NUCLEOTIDE SEQUENCE [LARGE SCALE GENOMIC DNA]</scope>
    <source>
        <strain evidence="2 3">GHPS1</strain>
    </source>
</reference>
<organism evidence="2 3">
    <name type="scientific">Chromobacterium violaceum</name>
    <dbReference type="NCBI Taxonomy" id="536"/>
    <lineage>
        <taxon>Bacteria</taxon>
        <taxon>Pseudomonadati</taxon>
        <taxon>Pseudomonadota</taxon>
        <taxon>Betaproteobacteria</taxon>
        <taxon>Neisseriales</taxon>
        <taxon>Chromobacteriaceae</taxon>
        <taxon>Chromobacterium</taxon>
    </lineage>
</organism>
<comment type="caution">
    <text evidence="2">The sequence shown here is derived from an EMBL/GenBank/DDBJ whole genome shotgun (WGS) entry which is preliminary data.</text>
</comment>
<gene>
    <name evidence="2" type="ORF">CBW21_05850</name>
</gene>